<dbReference type="Pfam" id="PF05721">
    <property type="entry name" value="PhyH"/>
    <property type="match status" value="1"/>
</dbReference>
<dbReference type="SUPFAM" id="SSF51197">
    <property type="entry name" value="Clavaminate synthase-like"/>
    <property type="match status" value="1"/>
</dbReference>
<dbReference type="Proteomes" id="UP000015523">
    <property type="component" value="Unassembled WGS sequence"/>
</dbReference>
<organism evidence="2 3">
    <name type="scientific">Sphingobium ummariense RL-3</name>
    <dbReference type="NCBI Taxonomy" id="1346791"/>
    <lineage>
        <taxon>Bacteria</taxon>
        <taxon>Pseudomonadati</taxon>
        <taxon>Pseudomonadota</taxon>
        <taxon>Alphaproteobacteria</taxon>
        <taxon>Sphingomonadales</taxon>
        <taxon>Sphingomonadaceae</taxon>
        <taxon>Sphingobium</taxon>
    </lineage>
</organism>
<dbReference type="GO" id="GO:0005506">
    <property type="term" value="F:iron ion binding"/>
    <property type="evidence" value="ECO:0007669"/>
    <property type="project" value="UniProtKB-ARBA"/>
</dbReference>
<evidence type="ECO:0008006" key="4">
    <source>
        <dbReference type="Google" id="ProtNLM"/>
    </source>
</evidence>
<dbReference type="eggNOG" id="COG5285">
    <property type="taxonomic scope" value="Bacteria"/>
</dbReference>
<comment type="caution">
    <text evidence="2">The sequence shown here is derived from an EMBL/GenBank/DDBJ whole genome shotgun (WGS) entry which is preliminary data.</text>
</comment>
<evidence type="ECO:0000313" key="2">
    <source>
        <dbReference type="EMBL" id="EQB32869.1"/>
    </source>
</evidence>
<dbReference type="EMBL" id="AUWY01000057">
    <property type="protein sequence ID" value="EQB32869.1"/>
    <property type="molecule type" value="Genomic_DNA"/>
</dbReference>
<dbReference type="PANTHER" id="PTHR20883:SF48">
    <property type="entry name" value="ECTOINE DIOXYGENASE"/>
    <property type="match status" value="1"/>
</dbReference>
<dbReference type="GO" id="GO:0016706">
    <property type="term" value="F:2-oxoglutarate-dependent dioxygenase activity"/>
    <property type="evidence" value="ECO:0007669"/>
    <property type="project" value="UniProtKB-ARBA"/>
</dbReference>
<dbReference type="AlphaFoldDB" id="T0K877"/>
<dbReference type="InterPro" id="IPR008775">
    <property type="entry name" value="Phytyl_CoA_dOase-like"/>
</dbReference>
<dbReference type="Gene3D" id="2.60.120.620">
    <property type="entry name" value="q2cbj1_9rhob like domain"/>
    <property type="match status" value="1"/>
</dbReference>
<sequence length="334" mass="37856">MSDAPFHSRFGGLWIDRADWRQQITARNLTEEQAAQVEFFVENGFIILEGAASRDRVDAFRRRIASSFREGNADVLYQRHGYGDVQPLSEPADPLGVRVVDSFVPFKEALDLFSVPRLLRFFQLIFDADPLLFQSLSFDQGSQQGLHQDTAYVVVDQPIELAACWIALEDVQPGSGELMYVPGSHRLPDWIFGGDRKHWNQATDGDAPHEAWAAHLRDYAAKSEKGVQYFLPKKGDILIWHADLAHGGAPVRDTSLTRQSLVGHFCPQTRRPYFFSTHPHLATVRHHGQLAYCSQHYNLKLRPEEKSEDESEEDRGAFLSSLSAFRKAMNKFAS</sequence>
<dbReference type="STRING" id="1346791.M529_07470"/>
<proteinExistence type="predicted"/>
<evidence type="ECO:0000256" key="1">
    <source>
        <dbReference type="ARBA" id="ARBA00001954"/>
    </source>
</evidence>
<dbReference type="PATRIC" id="fig|1346791.3.peg.1430"/>
<dbReference type="OrthoDB" id="547161at2"/>
<reference evidence="2 3" key="1">
    <citation type="journal article" date="2013" name="Genome Announc.">
        <title>Draft Genome Sequence of Sphingobium ummariense Strain RL-3, a Hexachlorocyclohexane-Degrading Bacterium.</title>
        <authorList>
            <person name="Kohli P."/>
            <person name="Dua A."/>
            <person name="Sangwan N."/>
            <person name="Oldach P."/>
            <person name="Khurana J.P."/>
            <person name="Lal R."/>
        </authorList>
    </citation>
    <scope>NUCLEOTIDE SEQUENCE [LARGE SCALE GENOMIC DNA]</scope>
    <source>
        <strain evidence="2 3">RL-3</strain>
    </source>
</reference>
<keyword evidence="3" id="KW-1185">Reference proteome</keyword>
<gene>
    <name evidence="2" type="ORF">M529_07470</name>
</gene>
<evidence type="ECO:0000313" key="3">
    <source>
        <dbReference type="Proteomes" id="UP000015523"/>
    </source>
</evidence>
<comment type="cofactor">
    <cofactor evidence="1">
        <name>Fe(2+)</name>
        <dbReference type="ChEBI" id="CHEBI:29033"/>
    </cofactor>
</comment>
<accession>T0K877</accession>
<dbReference type="RefSeq" id="WP_021317386.1">
    <property type="nucleotide sequence ID" value="NZ_AUWY01000057.1"/>
</dbReference>
<dbReference type="PANTHER" id="PTHR20883">
    <property type="entry name" value="PHYTANOYL-COA DIOXYGENASE DOMAIN CONTAINING 1"/>
    <property type="match status" value="1"/>
</dbReference>
<protein>
    <recommendedName>
        <fullName evidence="4">Phytanoyl-CoA dioxygenase</fullName>
    </recommendedName>
</protein>
<name>T0K877_9SPHN</name>